<accession>A0ABN9U1J9</accession>
<evidence type="ECO:0000256" key="1">
    <source>
        <dbReference type="SAM" id="MobiDB-lite"/>
    </source>
</evidence>
<feature type="region of interest" description="Disordered" evidence="1">
    <location>
        <begin position="1"/>
        <end position="55"/>
    </location>
</feature>
<name>A0ABN9U1J9_9DINO</name>
<reference evidence="2" key="1">
    <citation type="submission" date="2023-10" db="EMBL/GenBank/DDBJ databases">
        <authorList>
            <person name="Chen Y."/>
            <person name="Shah S."/>
            <person name="Dougan E. K."/>
            <person name="Thang M."/>
            <person name="Chan C."/>
        </authorList>
    </citation>
    <scope>NUCLEOTIDE SEQUENCE [LARGE SCALE GENOMIC DNA]</scope>
</reference>
<feature type="non-terminal residue" evidence="2">
    <location>
        <position position="133"/>
    </location>
</feature>
<dbReference type="Proteomes" id="UP001189429">
    <property type="component" value="Unassembled WGS sequence"/>
</dbReference>
<gene>
    <name evidence="2" type="ORF">PCOR1329_LOCUS44376</name>
</gene>
<organism evidence="2 3">
    <name type="scientific">Prorocentrum cordatum</name>
    <dbReference type="NCBI Taxonomy" id="2364126"/>
    <lineage>
        <taxon>Eukaryota</taxon>
        <taxon>Sar</taxon>
        <taxon>Alveolata</taxon>
        <taxon>Dinophyceae</taxon>
        <taxon>Prorocentrales</taxon>
        <taxon>Prorocentraceae</taxon>
        <taxon>Prorocentrum</taxon>
    </lineage>
</organism>
<feature type="compositionally biased region" description="Acidic residues" evidence="1">
    <location>
        <begin position="19"/>
        <end position="43"/>
    </location>
</feature>
<comment type="caution">
    <text evidence="2">The sequence shown here is derived from an EMBL/GenBank/DDBJ whole genome shotgun (WGS) entry which is preliminary data.</text>
</comment>
<evidence type="ECO:0000313" key="2">
    <source>
        <dbReference type="EMBL" id="CAK0852663.1"/>
    </source>
</evidence>
<proteinExistence type="predicted"/>
<evidence type="ECO:0000313" key="3">
    <source>
        <dbReference type="Proteomes" id="UP001189429"/>
    </source>
</evidence>
<keyword evidence="3" id="KW-1185">Reference proteome</keyword>
<protein>
    <submittedName>
        <fullName evidence="2">Uncharacterized protein</fullName>
    </submittedName>
</protein>
<dbReference type="EMBL" id="CAUYUJ010015329">
    <property type="protein sequence ID" value="CAK0852663.1"/>
    <property type="molecule type" value="Genomic_DNA"/>
</dbReference>
<sequence>MSTAPGIETWPGWVALGDDGTDEDDRFVTHEDEEVDNGDEEEGAPVTLAEPGEWRTRGQRLRKLAALKKEDTSLPDRHLNRAVEANQQLMSSISRRCGAPEGWAEAVAQTKALEAMQQHLLEEMSLPVHEVGQ</sequence>